<name>M2U5N4_COCH5</name>
<dbReference type="HOGENOM" id="CLU_3068510_0_0_1"/>
<evidence type="ECO:0000313" key="2">
    <source>
        <dbReference type="EMBL" id="EMD89051.1"/>
    </source>
</evidence>
<gene>
    <name evidence="2" type="ORF">COCHEDRAFT_1022582</name>
</gene>
<reference evidence="2 3" key="1">
    <citation type="journal article" date="2012" name="PLoS Pathog.">
        <title>Diverse lifestyles and strategies of plant pathogenesis encoded in the genomes of eighteen Dothideomycetes fungi.</title>
        <authorList>
            <person name="Ohm R.A."/>
            <person name="Feau N."/>
            <person name="Henrissat B."/>
            <person name="Schoch C.L."/>
            <person name="Horwitz B.A."/>
            <person name="Barry K.W."/>
            <person name="Condon B.J."/>
            <person name="Copeland A.C."/>
            <person name="Dhillon B."/>
            <person name="Glaser F."/>
            <person name="Hesse C.N."/>
            <person name="Kosti I."/>
            <person name="LaButti K."/>
            <person name="Lindquist E.A."/>
            <person name="Lucas S."/>
            <person name="Salamov A.A."/>
            <person name="Bradshaw R.E."/>
            <person name="Ciuffetti L."/>
            <person name="Hamelin R.C."/>
            <person name="Kema G.H.J."/>
            <person name="Lawrence C."/>
            <person name="Scott J.A."/>
            <person name="Spatafora J.W."/>
            <person name="Turgeon B.G."/>
            <person name="de Wit P.J.G.M."/>
            <person name="Zhong S."/>
            <person name="Goodwin S.B."/>
            <person name="Grigoriev I.V."/>
        </authorList>
    </citation>
    <scope>NUCLEOTIDE SEQUENCE [LARGE SCALE GENOMIC DNA]</scope>
    <source>
        <strain evidence="3">C5 / ATCC 48332 / race O</strain>
    </source>
</reference>
<feature type="region of interest" description="Disordered" evidence="1">
    <location>
        <begin position="1"/>
        <end position="43"/>
    </location>
</feature>
<protein>
    <submittedName>
        <fullName evidence="2">Uncharacterized protein</fullName>
    </submittedName>
</protein>
<dbReference type="Proteomes" id="UP000016936">
    <property type="component" value="Unassembled WGS sequence"/>
</dbReference>
<evidence type="ECO:0000256" key="1">
    <source>
        <dbReference type="SAM" id="MobiDB-lite"/>
    </source>
</evidence>
<dbReference type="AlphaFoldDB" id="M2U5N4"/>
<keyword evidence="3" id="KW-1185">Reference proteome</keyword>
<organism evidence="2 3">
    <name type="scientific">Cochliobolus heterostrophus (strain C5 / ATCC 48332 / race O)</name>
    <name type="common">Southern corn leaf blight fungus</name>
    <name type="synonym">Bipolaris maydis</name>
    <dbReference type="NCBI Taxonomy" id="701091"/>
    <lineage>
        <taxon>Eukaryota</taxon>
        <taxon>Fungi</taxon>
        <taxon>Dikarya</taxon>
        <taxon>Ascomycota</taxon>
        <taxon>Pezizomycotina</taxon>
        <taxon>Dothideomycetes</taxon>
        <taxon>Pleosporomycetidae</taxon>
        <taxon>Pleosporales</taxon>
        <taxon>Pleosporineae</taxon>
        <taxon>Pleosporaceae</taxon>
        <taxon>Bipolaris</taxon>
    </lineage>
</organism>
<evidence type="ECO:0000313" key="3">
    <source>
        <dbReference type="Proteomes" id="UP000016936"/>
    </source>
</evidence>
<sequence length="53" mass="5934">MIETRIDGILGSRRTGSRSKSATREHKKTRQRPGLPGDSAKMQTGIYLLSSRF</sequence>
<reference evidence="3" key="2">
    <citation type="journal article" date="2013" name="PLoS Genet.">
        <title>Comparative genome structure, secondary metabolite, and effector coding capacity across Cochliobolus pathogens.</title>
        <authorList>
            <person name="Condon B.J."/>
            <person name="Leng Y."/>
            <person name="Wu D."/>
            <person name="Bushley K.E."/>
            <person name="Ohm R.A."/>
            <person name="Otillar R."/>
            <person name="Martin J."/>
            <person name="Schackwitz W."/>
            <person name="Grimwood J."/>
            <person name="MohdZainudin N."/>
            <person name="Xue C."/>
            <person name="Wang R."/>
            <person name="Manning V.A."/>
            <person name="Dhillon B."/>
            <person name="Tu Z.J."/>
            <person name="Steffenson B.J."/>
            <person name="Salamov A."/>
            <person name="Sun H."/>
            <person name="Lowry S."/>
            <person name="LaButti K."/>
            <person name="Han J."/>
            <person name="Copeland A."/>
            <person name="Lindquist E."/>
            <person name="Barry K."/>
            <person name="Schmutz J."/>
            <person name="Baker S.E."/>
            <person name="Ciuffetti L.M."/>
            <person name="Grigoriev I.V."/>
            <person name="Zhong S."/>
            <person name="Turgeon B.G."/>
        </authorList>
    </citation>
    <scope>NUCLEOTIDE SEQUENCE [LARGE SCALE GENOMIC DNA]</scope>
    <source>
        <strain evidence="3">C5 / ATCC 48332 / race O</strain>
    </source>
</reference>
<proteinExistence type="predicted"/>
<dbReference type="EMBL" id="KB445579">
    <property type="protein sequence ID" value="EMD89051.1"/>
    <property type="molecule type" value="Genomic_DNA"/>
</dbReference>
<accession>M2U5N4</accession>